<evidence type="ECO:0000256" key="3">
    <source>
        <dbReference type="ARBA" id="ARBA00023163"/>
    </source>
</evidence>
<feature type="domain" description="HTH tetR-type" evidence="5">
    <location>
        <begin position="6"/>
        <end position="66"/>
    </location>
</feature>
<dbReference type="PROSITE" id="PS50977">
    <property type="entry name" value="HTH_TETR_2"/>
    <property type="match status" value="1"/>
</dbReference>
<dbReference type="PANTHER" id="PTHR47506:SF1">
    <property type="entry name" value="HTH-TYPE TRANSCRIPTIONAL REGULATOR YJDC"/>
    <property type="match status" value="1"/>
</dbReference>
<dbReference type="Pfam" id="PF16925">
    <property type="entry name" value="TetR_C_13"/>
    <property type="match status" value="1"/>
</dbReference>
<dbReference type="Gene3D" id="1.10.10.60">
    <property type="entry name" value="Homeodomain-like"/>
    <property type="match status" value="1"/>
</dbReference>
<dbReference type="InterPro" id="IPR001647">
    <property type="entry name" value="HTH_TetR"/>
</dbReference>
<evidence type="ECO:0000256" key="1">
    <source>
        <dbReference type="ARBA" id="ARBA00023015"/>
    </source>
</evidence>
<keyword evidence="3" id="KW-0804">Transcription</keyword>
<dbReference type="SUPFAM" id="SSF48498">
    <property type="entry name" value="Tetracyclin repressor-like, C-terminal domain"/>
    <property type="match status" value="1"/>
</dbReference>
<keyword evidence="1" id="KW-0805">Transcription regulation</keyword>
<dbReference type="OrthoDB" id="270177at2"/>
<organism evidence="6 7">
    <name type="scientific">Thiomonas delicata</name>
    <name type="common">Thiomonas cuprina</name>
    <dbReference type="NCBI Taxonomy" id="364030"/>
    <lineage>
        <taxon>Bacteria</taxon>
        <taxon>Pseudomonadati</taxon>
        <taxon>Pseudomonadota</taxon>
        <taxon>Betaproteobacteria</taxon>
        <taxon>Burkholderiales</taxon>
        <taxon>Thiomonas</taxon>
    </lineage>
</organism>
<dbReference type="InterPro" id="IPR011075">
    <property type="entry name" value="TetR_C"/>
</dbReference>
<dbReference type="Proteomes" id="UP000214566">
    <property type="component" value="Unassembled WGS sequence"/>
</dbReference>
<evidence type="ECO:0000313" key="6">
    <source>
        <dbReference type="EMBL" id="SBP87588.1"/>
    </source>
</evidence>
<protein>
    <submittedName>
        <fullName evidence="6">Transcriptional regulator, TetR family</fullName>
    </submittedName>
</protein>
<gene>
    <name evidence="6" type="ORF">THIARS_60301</name>
</gene>
<dbReference type="InterPro" id="IPR009057">
    <property type="entry name" value="Homeodomain-like_sf"/>
</dbReference>
<reference evidence="6 7" key="1">
    <citation type="submission" date="2016-06" db="EMBL/GenBank/DDBJ databases">
        <authorList>
            <person name="Kjaerup R.B."/>
            <person name="Dalgaard T.S."/>
            <person name="Juul-Madsen H.R."/>
        </authorList>
    </citation>
    <scope>NUCLEOTIDE SEQUENCE [LARGE SCALE GENOMIC DNA]</scope>
    <source>
        <strain evidence="6 7">DSM 16361</strain>
    </source>
</reference>
<dbReference type="Pfam" id="PF00440">
    <property type="entry name" value="TetR_N"/>
    <property type="match status" value="1"/>
</dbReference>
<dbReference type="PANTHER" id="PTHR47506">
    <property type="entry name" value="TRANSCRIPTIONAL REGULATORY PROTEIN"/>
    <property type="match status" value="1"/>
</dbReference>
<dbReference type="EMBL" id="FLMQ01000055">
    <property type="protein sequence ID" value="SBP87588.1"/>
    <property type="molecule type" value="Genomic_DNA"/>
</dbReference>
<accession>A0A238D2S0</accession>
<dbReference type="Gene3D" id="1.10.357.10">
    <property type="entry name" value="Tetracycline Repressor, domain 2"/>
    <property type="match status" value="1"/>
</dbReference>
<dbReference type="SUPFAM" id="SSF46689">
    <property type="entry name" value="Homeodomain-like"/>
    <property type="match status" value="1"/>
</dbReference>
<evidence type="ECO:0000259" key="5">
    <source>
        <dbReference type="PROSITE" id="PS50977"/>
    </source>
</evidence>
<dbReference type="GO" id="GO:0003677">
    <property type="term" value="F:DNA binding"/>
    <property type="evidence" value="ECO:0007669"/>
    <property type="project" value="UniProtKB-UniRule"/>
</dbReference>
<name>A0A238D2S0_THIDL</name>
<dbReference type="AlphaFoldDB" id="A0A238D2S0"/>
<keyword evidence="7" id="KW-1185">Reference proteome</keyword>
<proteinExistence type="predicted"/>
<evidence type="ECO:0000256" key="2">
    <source>
        <dbReference type="ARBA" id="ARBA00023125"/>
    </source>
</evidence>
<feature type="DNA-binding region" description="H-T-H motif" evidence="4">
    <location>
        <begin position="29"/>
        <end position="48"/>
    </location>
</feature>
<sequence length="231" mass="25458">MVMVRQFDEEAVLSKVLDLFWAKGWQATSMADLAEATDVQRGSLYHAYGSKEHLFQLAFDRYAERVLAESRQALDAPSARLALERFFDVSITSMTADVPPRGCFTTKTAVESDVIGESMQNRVRDLLEQLEAVIAEALSRDALRASLAVPPDKAAQAIIAFTRGLAVMERIYHEPMRLRDLAALQITLLVRPAGAGGGGRAHRQRAASADQYIGVDGNCRSEHRLGSLRNL</sequence>
<keyword evidence="2 4" id="KW-0238">DNA-binding</keyword>
<evidence type="ECO:0000313" key="7">
    <source>
        <dbReference type="Proteomes" id="UP000214566"/>
    </source>
</evidence>
<dbReference type="InterPro" id="IPR036271">
    <property type="entry name" value="Tet_transcr_reg_TetR-rel_C_sf"/>
</dbReference>
<evidence type="ECO:0000256" key="4">
    <source>
        <dbReference type="PROSITE-ProRule" id="PRU00335"/>
    </source>
</evidence>